<reference evidence="1 2" key="1">
    <citation type="submission" date="2018-03" db="EMBL/GenBank/DDBJ databases">
        <authorList>
            <person name="Guldener U."/>
        </authorList>
    </citation>
    <scope>NUCLEOTIDE SEQUENCE [LARGE SCALE GENOMIC DNA]</scope>
    <source>
        <strain evidence="1 2">NBRC100155</strain>
    </source>
</reference>
<evidence type="ECO:0000313" key="2">
    <source>
        <dbReference type="Proteomes" id="UP000324022"/>
    </source>
</evidence>
<evidence type="ECO:0000313" key="1">
    <source>
        <dbReference type="EMBL" id="SPO28658.1"/>
    </source>
</evidence>
<keyword evidence="2" id="KW-1185">Reference proteome</keyword>
<dbReference type="OrthoDB" id="2556419at2759"/>
<protein>
    <submittedName>
        <fullName evidence="1">Uncharacterized protein</fullName>
    </submittedName>
</protein>
<dbReference type="AlphaFoldDB" id="A0A5C3EDX8"/>
<organism evidence="1 2">
    <name type="scientific">Ustilago trichophora</name>
    <dbReference type="NCBI Taxonomy" id="86804"/>
    <lineage>
        <taxon>Eukaryota</taxon>
        <taxon>Fungi</taxon>
        <taxon>Dikarya</taxon>
        <taxon>Basidiomycota</taxon>
        <taxon>Ustilaginomycotina</taxon>
        <taxon>Ustilaginomycetes</taxon>
        <taxon>Ustilaginales</taxon>
        <taxon>Ustilaginaceae</taxon>
        <taxon>Ustilago</taxon>
    </lineage>
</organism>
<dbReference type="Proteomes" id="UP000324022">
    <property type="component" value="Unassembled WGS sequence"/>
</dbReference>
<proteinExistence type="predicted"/>
<sequence length="404" mass="45991">MELLRRLYFFYAAVTVTVLLLSFCYAVDELGDEAGASTQATTLSSDQPITTLVNPATNIPTTLPLGSTLRAEEYIGIIRKQVLPNLKLTPDGMRLQIYKSTPFFMGRPIYATTARREIVEQALRDYGSVYIVDPDRNDSRLIFYDHDRGIVLQKIVGSTQRVIGIYNLDRNLHILRKYQRKLMVVFEEEKDVSAVPHIYGKPILSQGSGPLSQGAHSLGHMIRASKGNDKTFYYMQSGRRAILVDAHKETLYEDVTRKEQEEIEKVLNGYQTARTKYGTTLASIIWGQPIRLNPRYRESRIKDIPLAKYPRFFSEDSVLERDQMIKALQEHGRLHLYLQDTQGRNYAYKVKVKNPDAPRHEPMKLSIGPLGWKDKAAEKVQAWRGRISIPGPTRLAGLPLPDPV</sequence>
<name>A0A5C3EDX8_9BASI</name>
<gene>
    <name evidence="1" type="ORF">UTRI_04536</name>
</gene>
<accession>A0A5C3EDX8</accession>
<dbReference type="EMBL" id="OOIN01000024">
    <property type="protein sequence ID" value="SPO28658.1"/>
    <property type="molecule type" value="Genomic_DNA"/>
</dbReference>